<dbReference type="EMBL" id="JACOMF010000022">
    <property type="protein sequence ID" value="MBC4017083.1"/>
    <property type="molecule type" value="Genomic_DNA"/>
</dbReference>
<evidence type="ECO:0000313" key="3">
    <source>
        <dbReference type="Proteomes" id="UP000600101"/>
    </source>
</evidence>
<dbReference type="PANTHER" id="PTHR11895">
    <property type="entry name" value="TRANSAMIDASE"/>
    <property type="match status" value="1"/>
</dbReference>
<dbReference type="InterPro" id="IPR023631">
    <property type="entry name" value="Amidase_dom"/>
</dbReference>
<evidence type="ECO:0000313" key="2">
    <source>
        <dbReference type="EMBL" id="MBC4017083.1"/>
    </source>
</evidence>
<organism evidence="2 3">
    <name type="scientific">Siccirubricoccus deserti</name>
    <dbReference type="NCBI Taxonomy" id="2013562"/>
    <lineage>
        <taxon>Bacteria</taxon>
        <taxon>Pseudomonadati</taxon>
        <taxon>Pseudomonadota</taxon>
        <taxon>Alphaproteobacteria</taxon>
        <taxon>Acetobacterales</taxon>
        <taxon>Roseomonadaceae</taxon>
        <taxon>Siccirubricoccus</taxon>
    </lineage>
</organism>
<sequence length="466" mass="49807">MSELWRLTATEAVARLRRGEVSPLEMVEAAAQRIEAVEPKVNALPIRFLDEARDQARRFRRESRDHPGWLAGLPIAVKDYNDVAGQLTTNGSPIYAENRAAADDRTVATLRANGAIPLAKSNVPEFAGSHTFNPVWGVTHNPWNLGRTAGGSSGGAAAALAAGEVWLANGSCLGGSLRIPASFCGIVGLRPSPGVVPRGDGLPAFDSLWVEGPMARNLGDLALMLDAMAALTPHDPLSRPGPAGGYQAALDRARPPVRIGFSENLGLRRVDPEVAEICRAAAQRFTGMGCAVEAATPDFSGAIDSFQVLRALLFADVRGDLLPRERDRINPDIVWNIEKGQRLDAAGIIQAQRARHALFHRVARFFDDHDLLVCPTVAVAPFPVEQRFPTEIAGEALTTYIDWMFLTFVITLTGCPAISLPCGLTREGLPVGLQLVGRPHGDAALLGMAGLLEQALGFAGRVPVEV</sequence>
<dbReference type="GO" id="GO:0003824">
    <property type="term" value="F:catalytic activity"/>
    <property type="evidence" value="ECO:0007669"/>
    <property type="project" value="InterPro"/>
</dbReference>
<dbReference type="InterPro" id="IPR036928">
    <property type="entry name" value="AS_sf"/>
</dbReference>
<name>A0A9X0UES7_9PROT</name>
<dbReference type="Pfam" id="PF01425">
    <property type="entry name" value="Amidase"/>
    <property type="match status" value="1"/>
</dbReference>
<dbReference type="PANTHER" id="PTHR11895:SF76">
    <property type="entry name" value="INDOLEACETAMIDE HYDROLASE"/>
    <property type="match status" value="1"/>
</dbReference>
<dbReference type="Gene3D" id="3.90.1300.10">
    <property type="entry name" value="Amidase signature (AS) domain"/>
    <property type="match status" value="1"/>
</dbReference>
<comment type="caution">
    <text evidence="2">The sequence shown here is derived from an EMBL/GenBank/DDBJ whole genome shotgun (WGS) entry which is preliminary data.</text>
</comment>
<dbReference type="InterPro" id="IPR000120">
    <property type="entry name" value="Amidase"/>
</dbReference>
<dbReference type="SUPFAM" id="SSF75304">
    <property type="entry name" value="Amidase signature (AS) enzymes"/>
    <property type="match status" value="1"/>
</dbReference>
<dbReference type="RefSeq" id="WP_186771847.1">
    <property type="nucleotide sequence ID" value="NZ_JACOMF010000022.1"/>
</dbReference>
<evidence type="ECO:0000259" key="1">
    <source>
        <dbReference type="Pfam" id="PF01425"/>
    </source>
</evidence>
<gene>
    <name evidence="2" type="ORF">H7965_17355</name>
</gene>
<dbReference type="AlphaFoldDB" id="A0A9X0UES7"/>
<reference evidence="2" key="1">
    <citation type="submission" date="2020-08" db="EMBL/GenBank/DDBJ databases">
        <authorList>
            <person name="Hu Y."/>
            <person name="Nguyen S.V."/>
            <person name="Li F."/>
            <person name="Fanning S."/>
        </authorList>
    </citation>
    <scope>NUCLEOTIDE SEQUENCE</scope>
    <source>
        <strain evidence="2">SYSU D8009</strain>
    </source>
</reference>
<keyword evidence="3" id="KW-1185">Reference proteome</keyword>
<feature type="domain" description="Amidase" evidence="1">
    <location>
        <begin position="25"/>
        <end position="446"/>
    </location>
</feature>
<dbReference type="Proteomes" id="UP000600101">
    <property type="component" value="Unassembled WGS sequence"/>
</dbReference>
<accession>A0A9X0UES7</accession>
<protein>
    <submittedName>
        <fullName evidence="2">Amidase</fullName>
    </submittedName>
</protein>
<proteinExistence type="predicted"/>